<feature type="region of interest" description="Disordered" evidence="1">
    <location>
        <begin position="1"/>
        <end position="23"/>
    </location>
</feature>
<keyword evidence="3" id="KW-1185">Reference proteome</keyword>
<evidence type="ECO:0000313" key="3">
    <source>
        <dbReference type="Proteomes" id="UP000323506"/>
    </source>
</evidence>
<accession>A0A5D2F6R7</accession>
<dbReference type="AlphaFoldDB" id="A0A5D2F6R7"/>
<dbReference type="Proteomes" id="UP000323506">
    <property type="component" value="Chromosome A09"/>
</dbReference>
<sequence>MAAAENNGESNKSAASMSQGPHKKIIHSPQCLEPLSSLPSSLPSLMLSLPYSSSSNASLLSLRLVFPFAFNATQNLIYYRPSP</sequence>
<gene>
    <name evidence="2" type="ORF">ES288_A09G088900v1</name>
</gene>
<protein>
    <submittedName>
        <fullName evidence="2">Uncharacterized protein</fullName>
    </submittedName>
</protein>
<evidence type="ECO:0000256" key="1">
    <source>
        <dbReference type="SAM" id="MobiDB-lite"/>
    </source>
</evidence>
<organism evidence="2 3">
    <name type="scientific">Gossypium darwinii</name>
    <name type="common">Darwin's cotton</name>
    <name type="synonym">Gossypium barbadense var. darwinii</name>
    <dbReference type="NCBI Taxonomy" id="34276"/>
    <lineage>
        <taxon>Eukaryota</taxon>
        <taxon>Viridiplantae</taxon>
        <taxon>Streptophyta</taxon>
        <taxon>Embryophyta</taxon>
        <taxon>Tracheophyta</taxon>
        <taxon>Spermatophyta</taxon>
        <taxon>Magnoliopsida</taxon>
        <taxon>eudicotyledons</taxon>
        <taxon>Gunneridae</taxon>
        <taxon>Pentapetalae</taxon>
        <taxon>rosids</taxon>
        <taxon>malvids</taxon>
        <taxon>Malvales</taxon>
        <taxon>Malvaceae</taxon>
        <taxon>Malvoideae</taxon>
        <taxon>Gossypium</taxon>
    </lineage>
</organism>
<dbReference type="EMBL" id="CM017696">
    <property type="protein sequence ID" value="TYH01807.1"/>
    <property type="molecule type" value="Genomic_DNA"/>
</dbReference>
<reference evidence="2 3" key="1">
    <citation type="submission" date="2019-06" db="EMBL/GenBank/DDBJ databases">
        <title>WGS assembly of Gossypium darwinii.</title>
        <authorList>
            <person name="Chen Z.J."/>
            <person name="Sreedasyam A."/>
            <person name="Ando A."/>
            <person name="Song Q."/>
            <person name="De L."/>
            <person name="Hulse-Kemp A."/>
            <person name="Ding M."/>
            <person name="Ye W."/>
            <person name="Kirkbride R."/>
            <person name="Jenkins J."/>
            <person name="Plott C."/>
            <person name="Lovell J."/>
            <person name="Lin Y.-M."/>
            <person name="Vaughn R."/>
            <person name="Liu B."/>
            <person name="Li W."/>
            <person name="Simpson S."/>
            <person name="Scheffler B."/>
            <person name="Saski C."/>
            <person name="Grover C."/>
            <person name="Hu G."/>
            <person name="Conover J."/>
            <person name="Carlson J."/>
            <person name="Shu S."/>
            <person name="Boston L."/>
            <person name="Williams M."/>
            <person name="Peterson D."/>
            <person name="Mcgee K."/>
            <person name="Jones D."/>
            <person name="Wendel J."/>
            <person name="Stelly D."/>
            <person name="Grimwood J."/>
            <person name="Schmutz J."/>
        </authorList>
    </citation>
    <scope>NUCLEOTIDE SEQUENCE [LARGE SCALE GENOMIC DNA]</scope>
    <source>
        <strain evidence="2">1808015.09</strain>
    </source>
</reference>
<proteinExistence type="predicted"/>
<evidence type="ECO:0000313" key="2">
    <source>
        <dbReference type="EMBL" id="TYH01807.1"/>
    </source>
</evidence>
<name>A0A5D2F6R7_GOSDA</name>
<feature type="compositionally biased region" description="Polar residues" evidence="1">
    <location>
        <begin position="7"/>
        <end position="19"/>
    </location>
</feature>